<dbReference type="InterPro" id="IPR044824">
    <property type="entry name" value="MAIN-like"/>
</dbReference>
<comment type="caution">
    <text evidence="3">The sequence shown here is derived from an EMBL/GenBank/DDBJ whole genome shotgun (WGS) entry which is preliminary data.</text>
</comment>
<feature type="domain" description="Aminotransferase-like plant mobile" evidence="2">
    <location>
        <begin position="53"/>
        <end position="308"/>
    </location>
</feature>
<evidence type="ECO:0000256" key="1">
    <source>
        <dbReference type="SAM" id="MobiDB-lite"/>
    </source>
</evidence>
<dbReference type="OrthoDB" id="1503671at2759"/>
<proteinExistence type="predicted"/>
<dbReference type="Proteomes" id="UP000701853">
    <property type="component" value="Chromosome 4"/>
</dbReference>
<evidence type="ECO:0000313" key="4">
    <source>
        <dbReference type="Proteomes" id="UP000701853"/>
    </source>
</evidence>
<feature type="region of interest" description="Disordered" evidence="1">
    <location>
        <begin position="365"/>
        <end position="423"/>
    </location>
</feature>
<protein>
    <recommendedName>
        <fullName evidence="2">Aminotransferase-like plant mobile domain-containing protein</fullName>
    </recommendedName>
</protein>
<dbReference type="Pfam" id="PF10536">
    <property type="entry name" value="PMD"/>
    <property type="match status" value="1"/>
</dbReference>
<keyword evidence="4" id="KW-1185">Reference proteome</keyword>
<feature type="compositionally biased region" description="Polar residues" evidence="1">
    <location>
        <begin position="383"/>
        <end position="415"/>
    </location>
</feature>
<sequence length="423" mass="48745">MAGELIRFDDKHISVEQMQVSINRILQCYIRNMTGPPSPLIKDYLQEAGFWHMAMIGRGCKLDPKLISALIERWRPETHTFHLPCRECTITLEDVHLQLGLPVDGDAVTGSVHSADWGAVCYEFLGAIPDNINGGRIKMGWLRDTFSEPNNDSTELEKIRYARAYILQIIGGYLIPDLSRNLVHLRWLLKLVDFRAAGEFSWGSAVLATLYREMCGATPSNKAKIGSCLSLLQSWARFRFPFLRPRMDHPYTFPLITRWNHEASYARLPTCLEDILLLLEQRSEAQFQWTPYEDPAIRAVIPDEYLQNPNAWHVKVLDDHHKIDLRQLHTDWPRFWLHYIQIWEDRIHGKPYLLSEDERQRQLRVQRERCGPLNPRRRDDDAGQSTEPTQSPGPATGPTQSPGPIVQPSTPTAQPLQMMPALW</sequence>
<feature type="compositionally biased region" description="Basic and acidic residues" evidence="1">
    <location>
        <begin position="365"/>
        <end position="381"/>
    </location>
</feature>
<gene>
    <name evidence="3" type="ORF">CXB51_009127</name>
</gene>
<evidence type="ECO:0000313" key="3">
    <source>
        <dbReference type="EMBL" id="KAG8496159.1"/>
    </source>
</evidence>
<accession>A0A8J5ZRF2</accession>
<evidence type="ECO:0000259" key="2">
    <source>
        <dbReference type="Pfam" id="PF10536"/>
    </source>
</evidence>
<dbReference type="AlphaFoldDB" id="A0A8J5ZRF2"/>
<dbReference type="EMBL" id="JAHUZN010000004">
    <property type="protein sequence ID" value="KAG8496159.1"/>
    <property type="molecule type" value="Genomic_DNA"/>
</dbReference>
<dbReference type="PANTHER" id="PTHR46033:SF8">
    <property type="entry name" value="PROTEIN MAINTENANCE OF MERISTEMS-LIKE"/>
    <property type="match status" value="1"/>
</dbReference>
<name>A0A8J5ZRF2_9ROSI</name>
<organism evidence="3 4">
    <name type="scientific">Gossypium anomalum</name>
    <dbReference type="NCBI Taxonomy" id="47600"/>
    <lineage>
        <taxon>Eukaryota</taxon>
        <taxon>Viridiplantae</taxon>
        <taxon>Streptophyta</taxon>
        <taxon>Embryophyta</taxon>
        <taxon>Tracheophyta</taxon>
        <taxon>Spermatophyta</taxon>
        <taxon>Magnoliopsida</taxon>
        <taxon>eudicotyledons</taxon>
        <taxon>Gunneridae</taxon>
        <taxon>Pentapetalae</taxon>
        <taxon>rosids</taxon>
        <taxon>malvids</taxon>
        <taxon>Malvales</taxon>
        <taxon>Malvaceae</taxon>
        <taxon>Malvoideae</taxon>
        <taxon>Gossypium</taxon>
    </lineage>
</organism>
<reference evidence="3 4" key="1">
    <citation type="journal article" date="2021" name="bioRxiv">
        <title>The Gossypium anomalum genome as a resource for cotton improvement and evolutionary analysis of hybrid incompatibility.</title>
        <authorList>
            <person name="Grover C.E."/>
            <person name="Yuan D."/>
            <person name="Arick M.A."/>
            <person name="Miller E.R."/>
            <person name="Hu G."/>
            <person name="Peterson D.G."/>
            <person name="Wendel J.F."/>
            <person name="Udall J.A."/>
        </authorList>
    </citation>
    <scope>NUCLEOTIDE SEQUENCE [LARGE SCALE GENOMIC DNA]</scope>
    <source>
        <strain evidence="3">JFW-Udall</strain>
        <tissue evidence="3">Leaf</tissue>
    </source>
</reference>
<dbReference type="InterPro" id="IPR019557">
    <property type="entry name" value="AminoTfrase-like_pln_mobile"/>
</dbReference>
<dbReference type="PANTHER" id="PTHR46033">
    <property type="entry name" value="PROTEIN MAIN-LIKE 2"/>
    <property type="match status" value="1"/>
</dbReference>
<dbReference type="GO" id="GO:0010073">
    <property type="term" value="P:meristem maintenance"/>
    <property type="evidence" value="ECO:0007669"/>
    <property type="project" value="InterPro"/>
</dbReference>